<dbReference type="CDD" id="cd01392">
    <property type="entry name" value="HTH_LacI"/>
    <property type="match status" value="1"/>
</dbReference>
<dbReference type="PROSITE" id="PS50932">
    <property type="entry name" value="HTH_LACI_2"/>
    <property type="match status" value="1"/>
</dbReference>
<dbReference type="InterPro" id="IPR028082">
    <property type="entry name" value="Peripla_BP_I"/>
</dbReference>
<dbReference type="SUPFAM" id="SSF47413">
    <property type="entry name" value="lambda repressor-like DNA-binding domains"/>
    <property type="match status" value="1"/>
</dbReference>
<dbReference type="InterPro" id="IPR001761">
    <property type="entry name" value="Peripla_BP/Lac1_sug-bd_dom"/>
</dbReference>
<evidence type="ECO:0000313" key="7">
    <source>
        <dbReference type="Proteomes" id="UP000317536"/>
    </source>
</evidence>
<evidence type="ECO:0000256" key="1">
    <source>
        <dbReference type="ARBA" id="ARBA00022491"/>
    </source>
</evidence>
<reference evidence="6 7" key="1">
    <citation type="submission" date="2019-07" db="EMBL/GenBank/DDBJ databases">
        <title>Bifidobacterium asteroides genomes.</title>
        <authorList>
            <person name="Zheng H."/>
        </authorList>
    </citation>
    <scope>NUCLEOTIDE SEQUENCE [LARGE SCALE GENOMIC DNA]</scope>
    <source>
        <strain evidence="6 7">W8111</strain>
    </source>
</reference>
<dbReference type="Proteomes" id="UP000317536">
    <property type="component" value="Unassembled WGS sequence"/>
</dbReference>
<dbReference type="PANTHER" id="PTHR30146">
    <property type="entry name" value="LACI-RELATED TRANSCRIPTIONAL REPRESSOR"/>
    <property type="match status" value="1"/>
</dbReference>
<dbReference type="EMBL" id="VMHJ01000005">
    <property type="protein sequence ID" value="TSJ84898.1"/>
    <property type="molecule type" value="Genomic_DNA"/>
</dbReference>
<dbReference type="GO" id="GO:0003700">
    <property type="term" value="F:DNA-binding transcription factor activity"/>
    <property type="evidence" value="ECO:0007669"/>
    <property type="project" value="TreeGrafter"/>
</dbReference>
<keyword evidence="1" id="KW-0678">Repressor</keyword>
<keyword evidence="3 6" id="KW-0238">DNA-binding</keyword>
<keyword evidence="2" id="KW-0805">Transcription regulation</keyword>
<dbReference type="SMART" id="SM00354">
    <property type="entry name" value="HTH_LACI"/>
    <property type="match status" value="1"/>
</dbReference>
<feature type="domain" description="HTH lacI-type" evidence="5">
    <location>
        <begin position="1"/>
        <end position="46"/>
    </location>
</feature>
<proteinExistence type="predicted"/>
<accession>A0A556R7M9</accession>
<keyword evidence="4" id="KW-0804">Transcription</keyword>
<dbReference type="PANTHER" id="PTHR30146:SF148">
    <property type="entry name" value="HTH-TYPE TRANSCRIPTIONAL REPRESSOR PURR-RELATED"/>
    <property type="match status" value="1"/>
</dbReference>
<evidence type="ECO:0000256" key="2">
    <source>
        <dbReference type="ARBA" id="ARBA00023015"/>
    </source>
</evidence>
<evidence type="ECO:0000259" key="5">
    <source>
        <dbReference type="PROSITE" id="PS50932"/>
    </source>
</evidence>
<evidence type="ECO:0000313" key="6">
    <source>
        <dbReference type="EMBL" id="TSJ84898.1"/>
    </source>
</evidence>
<dbReference type="CDD" id="cd06288">
    <property type="entry name" value="PBP1_sucrose_transcription_regulator"/>
    <property type="match status" value="1"/>
</dbReference>
<dbReference type="Gene3D" id="3.40.50.2300">
    <property type="match status" value="2"/>
</dbReference>
<evidence type="ECO:0000256" key="3">
    <source>
        <dbReference type="ARBA" id="ARBA00023125"/>
    </source>
</evidence>
<dbReference type="GO" id="GO:0000976">
    <property type="term" value="F:transcription cis-regulatory region binding"/>
    <property type="evidence" value="ECO:0007669"/>
    <property type="project" value="TreeGrafter"/>
</dbReference>
<dbReference type="Gene3D" id="1.10.260.40">
    <property type="entry name" value="lambda repressor-like DNA-binding domains"/>
    <property type="match status" value="1"/>
</dbReference>
<dbReference type="AlphaFoldDB" id="A0A556R7M9"/>
<comment type="caution">
    <text evidence="6">The sequence shown here is derived from an EMBL/GenBank/DDBJ whole genome shotgun (WGS) entry which is preliminary data.</text>
</comment>
<dbReference type="InterPro" id="IPR010982">
    <property type="entry name" value="Lambda_DNA-bd_dom_sf"/>
</dbReference>
<name>A0A556R7M9_9BIFI</name>
<dbReference type="Pfam" id="PF00532">
    <property type="entry name" value="Peripla_BP_1"/>
    <property type="match status" value="1"/>
</dbReference>
<organism evidence="6 7">
    <name type="scientific">Bifidobacterium asteroides</name>
    <dbReference type="NCBI Taxonomy" id="1684"/>
    <lineage>
        <taxon>Bacteria</taxon>
        <taxon>Bacillati</taxon>
        <taxon>Actinomycetota</taxon>
        <taxon>Actinomycetes</taxon>
        <taxon>Bifidobacteriales</taxon>
        <taxon>Bifidobacteriaceae</taxon>
        <taxon>Bifidobacterium</taxon>
    </lineage>
</organism>
<protein>
    <submittedName>
        <fullName evidence="6">LacI family DNA-binding transcriptional regulator</fullName>
    </submittedName>
</protein>
<dbReference type="InterPro" id="IPR000843">
    <property type="entry name" value="HTH_LacI"/>
</dbReference>
<gene>
    <name evidence="6" type="ORF">FPK29_08600</name>
</gene>
<evidence type="ECO:0000256" key="4">
    <source>
        <dbReference type="ARBA" id="ARBA00023163"/>
    </source>
</evidence>
<sequence>MQEIGDSLGVSKAAVSLVLNGKDQGRIRRETAQAIRQTAQVMGYSPKKTSYSSEKKTRILGFISDHIATSPYAGRLIFGAQEAARQLGYIIVAVNTDGDDQLQASEISALKSYGVDGFLYACVYNQVIHLPQSLNGERVVIVDATDTSGHVPSIIPDERHIGRTATRHLIDVGCKRIAFIGSFGPMQAQRGRLAGYCKELTEHGIAVDDNLIVNVEMGQDGMEKVARLVDQYQPDGFFCFNDARAWYVYSAAMRRGLNVGQDISVVGVDNHQVVAEMMAPSLTTIELPHYEMGYWATLKLISLIERRRLDDLKLLPTNAPIPSLDRIHAQVKCVLIEKESVVGHS</sequence>
<dbReference type="SUPFAM" id="SSF53822">
    <property type="entry name" value="Periplasmic binding protein-like I"/>
    <property type="match status" value="1"/>
</dbReference>